<dbReference type="EMBL" id="AP017369">
    <property type="protein sequence ID" value="BAU97020.1"/>
    <property type="molecule type" value="Genomic_DNA"/>
</dbReference>
<feature type="domain" description="Endonuclease GajA/Old nuclease/RecF-like AAA" evidence="1">
    <location>
        <begin position="285"/>
        <end position="380"/>
    </location>
</feature>
<dbReference type="InterPro" id="IPR051396">
    <property type="entry name" value="Bact_Antivir_Def_Nuclease"/>
</dbReference>
<name>A0A160PW08_9CORY</name>
<evidence type="ECO:0000313" key="2">
    <source>
        <dbReference type="EMBL" id="BAU97020.1"/>
    </source>
</evidence>
<dbReference type="PANTHER" id="PTHR43581">
    <property type="entry name" value="ATP/GTP PHOSPHATASE"/>
    <property type="match status" value="1"/>
</dbReference>
<organism evidence="2 3">
    <name type="scientific">Corynebacterium suranareeae</name>
    <dbReference type="NCBI Taxonomy" id="2506452"/>
    <lineage>
        <taxon>Bacteria</taxon>
        <taxon>Bacillati</taxon>
        <taxon>Actinomycetota</taxon>
        <taxon>Actinomycetes</taxon>
        <taxon>Mycobacteriales</taxon>
        <taxon>Corynebacteriaceae</taxon>
        <taxon>Corynebacterium</taxon>
    </lineage>
</organism>
<dbReference type="InterPro" id="IPR027417">
    <property type="entry name" value="P-loop_NTPase"/>
</dbReference>
<evidence type="ECO:0000259" key="1">
    <source>
        <dbReference type="Pfam" id="PF13175"/>
    </source>
</evidence>
<dbReference type="Pfam" id="PF13175">
    <property type="entry name" value="AAA_15"/>
    <property type="match status" value="1"/>
</dbReference>
<accession>A0A160PW08</accession>
<dbReference type="Proteomes" id="UP000218244">
    <property type="component" value="Chromosome"/>
</dbReference>
<protein>
    <recommendedName>
        <fullName evidence="1">Endonuclease GajA/Old nuclease/RecF-like AAA domain-containing protein</fullName>
    </recommendedName>
</protein>
<dbReference type="AlphaFoldDB" id="A0A160PW08"/>
<gene>
    <name evidence="2" type="ORF">N24_2758</name>
</gene>
<dbReference type="KEGG" id="csur:N24_2758"/>
<dbReference type="GO" id="GO:0016887">
    <property type="term" value="F:ATP hydrolysis activity"/>
    <property type="evidence" value="ECO:0007669"/>
    <property type="project" value="InterPro"/>
</dbReference>
<keyword evidence="3" id="KW-1185">Reference proteome</keyword>
<dbReference type="SUPFAM" id="SSF52540">
    <property type="entry name" value="P-loop containing nucleoside triphosphate hydrolases"/>
    <property type="match status" value="1"/>
</dbReference>
<proteinExistence type="predicted"/>
<reference evidence="2 3" key="1">
    <citation type="submission" date="2016-02" db="EMBL/GenBank/DDBJ databases">
        <title>Corynebacterium glutamicum N24 whole genome sequencing project.</title>
        <authorList>
            <person name="Matsutani M."/>
            <person name="Nangtapong N."/>
            <person name="Yakushi T."/>
            <person name="Matsushita K."/>
        </authorList>
    </citation>
    <scope>NUCLEOTIDE SEQUENCE [LARGE SCALE GENOMIC DNA]</scope>
    <source>
        <strain evidence="2 3">N24</strain>
    </source>
</reference>
<dbReference type="GO" id="GO:0005524">
    <property type="term" value="F:ATP binding"/>
    <property type="evidence" value="ECO:0007669"/>
    <property type="project" value="InterPro"/>
</dbReference>
<sequence length="461" mass="51165">MQISASELGPLVNPHWSPSNLNVIAGPNGSGKTYLAHAIYLLIKGLSWNPQRAVFQTASVLDDLALQLVDNKRAVLDRDELVSLVKTLVEQQALQSAWPFMNYLKSNSDMADLPLRISVDENDIEDVLFKSSQRRSIPVKTGAGEVQCVLEISASERNATLALSSLDQDSGTEFPDGSIPTDVRQINRCIGILLGVSFSGTVPPPYILSAERTGISLFQQDIDYGRSLLVEEFRIEGEKALNGVSSAIWSPAIEDNFNTFRSLNRKRNNRSFLVDEHPEILRLFDAMVSGRFVESDGEFKFAPDGATGSIPLTSTSSTVRALFELGEFLRHSAKKGQWLIIDEPELNLHPHNQILMGRLLAALSNAGLKILVTTHSDYIVRELSILVMLKQRDQIALPDGYASEYVLSPESVRVDYTEVEGDSRRFKLHSVDVTVEDGIATPFFDEAIRKQNDVFEEVMWG</sequence>
<evidence type="ECO:0000313" key="3">
    <source>
        <dbReference type="Proteomes" id="UP000218244"/>
    </source>
</evidence>
<dbReference type="Gene3D" id="3.40.50.300">
    <property type="entry name" value="P-loop containing nucleotide triphosphate hydrolases"/>
    <property type="match status" value="2"/>
</dbReference>
<dbReference type="RefSeq" id="WP_096458391.1">
    <property type="nucleotide sequence ID" value="NZ_AP017369.1"/>
</dbReference>
<dbReference type="PANTHER" id="PTHR43581:SF4">
    <property type="entry name" value="ATP_GTP PHOSPHATASE"/>
    <property type="match status" value="1"/>
</dbReference>
<dbReference type="InterPro" id="IPR041685">
    <property type="entry name" value="AAA_GajA/Old/RecF-like"/>
</dbReference>